<keyword evidence="3" id="KW-0813">Transport</keyword>
<keyword evidence="4" id="KW-0963">Cytoplasm</keyword>
<dbReference type="PANTHER" id="PTHR48111">
    <property type="entry name" value="REGULATOR OF RPOS"/>
    <property type="match status" value="1"/>
</dbReference>
<keyword evidence="5 13" id="KW-0597">Phosphoprotein</keyword>
<dbReference type="GO" id="GO:0006817">
    <property type="term" value="P:phosphate ion transport"/>
    <property type="evidence" value="ECO:0007669"/>
    <property type="project" value="UniProtKB-KW"/>
</dbReference>
<keyword evidence="18" id="KW-1185">Reference proteome</keyword>
<evidence type="ECO:0000256" key="8">
    <source>
        <dbReference type="ARBA" id="ARBA00023015"/>
    </source>
</evidence>
<dbReference type="AlphaFoldDB" id="A0A918RX80"/>
<dbReference type="Gene3D" id="6.10.250.690">
    <property type="match status" value="1"/>
</dbReference>
<dbReference type="Pfam" id="PF00072">
    <property type="entry name" value="Response_reg"/>
    <property type="match status" value="1"/>
</dbReference>
<keyword evidence="7" id="KW-0902">Two-component regulatory system</keyword>
<evidence type="ECO:0000256" key="4">
    <source>
        <dbReference type="ARBA" id="ARBA00022490"/>
    </source>
</evidence>
<dbReference type="SUPFAM" id="SSF52172">
    <property type="entry name" value="CheY-like"/>
    <property type="match status" value="1"/>
</dbReference>
<evidence type="ECO:0000256" key="1">
    <source>
        <dbReference type="ARBA" id="ARBA00004496"/>
    </source>
</evidence>
<dbReference type="PANTHER" id="PTHR48111:SF40">
    <property type="entry name" value="PHOSPHATE REGULON TRANSCRIPTIONAL REGULATORY PROTEIN PHOB"/>
    <property type="match status" value="1"/>
</dbReference>
<keyword evidence="10" id="KW-0010">Activator</keyword>
<dbReference type="InterPro" id="IPR016032">
    <property type="entry name" value="Sig_transdc_resp-reg_C-effctor"/>
</dbReference>
<dbReference type="InterPro" id="IPR001789">
    <property type="entry name" value="Sig_transdc_resp-reg_receiver"/>
</dbReference>
<evidence type="ECO:0000256" key="10">
    <source>
        <dbReference type="ARBA" id="ARBA00023159"/>
    </source>
</evidence>
<evidence type="ECO:0000256" key="14">
    <source>
        <dbReference type="PROSITE-ProRule" id="PRU01091"/>
    </source>
</evidence>
<feature type="DNA-binding region" description="OmpR/PhoB-type" evidence="14">
    <location>
        <begin position="134"/>
        <end position="232"/>
    </location>
</feature>
<dbReference type="SMART" id="SM00448">
    <property type="entry name" value="REC"/>
    <property type="match status" value="1"/>
</dbReference>
<dbReference type="EMBL" id="BMXA01000005">
    <property type="protein sequence ID" value="GHA15967.1"/>
    <property type="molecule type" value="Genomic_DNA"/>
</dbReference>
<dbReference type="Gene3D" id="3.40.50.2300">
    <property type="match status" value="1"/>
</dbReference>
<evidence type="ECO:0000256" key="3">
    <source>
        <dbReference type="ARBA" id="ARBA00022448"/>
    </source>
</evidence>
<dbReference type="CDD" id="cd00383">
    <property type="entry name" value="trans_reg_C"/>
    <property type="match status" value="1"/>
</dbReference>
<feature type="domain" description="Response regulatory" evidence="15">
    <location>
        <begin position="9"/>
        <end position="124"/>
    </location>
</feature>
<evidence type="ECO:0000256" key="12">
    <source>
        <dbReference type="ARBA" id="ARBA00024735"/>
    </source>
</evidence>
<dbReference type="GO" id="GO:0032993">
    <property type="term" value="C:protein-DNA complex"/>
    <property type="evidence" value="ECO:0007669"/>
    <property type="project" value="TreeGrafter"/>
</dbReference>
<dbReference type="InterPro" id="IPR036388">
    <property type="entry name" value="WH-like_DNA-bd_sf"/>
</dbReference>
<dbReference type="SUPFAM" id="SSF46894">
    <property type="entry name" value="C-terminal effector domain of the bipartite response regulators"/>
    <property type="match status" value="1"/>
</dbReference>
<dbReference type="CDD" id="cd17618">
    <property type="entry name" value="REC_OmpR_PhoB"/>
    <property type="match status" value="1"/>
</dbReference>
<dbReference type="FunFam" id="1.10.10.10:FF:000011">
    <property type="entry name" value="Phosphate regulon transcriptional regulator PhoB"/>
    <property type="match status" value="1"/>
</dbReference>
<dbReference type="PROSITE" id="PS51755">
    <property type="entry name" value="OMPR_PHOB"/>
    <property type="match status" value="1"/>
</dbReference>
<reference evidence="17" key="2">
    <citation type="submission" date="2020-09" db="EMBL/GenBank/DDBJ databases">
        <authorList>
            <person name="Sun Q."/>
            <person name="Kim S."/>
        </authorList>
    </citation>
    <scope>NUCLEOTIDE SEQUENCE</scope>
    <source>
        <strain evidence="17">KCTC 12711</strain>
    </source>
</reference>
<evidence type="ECO:0000259" key="15">
    <source>
        <dbReference type="PROSITE" id="PS50110"/>
    </source>
</evidence>
<keyword evidence="8" id="KW-0805">Transcription regulation</keyword>
<dbReference type="FunFam" id="3.40.50.2300:FF:000001">
    <property type="entry name" value="DNA-binding response regulator PhoB"/>
    <property type="match status" value="1"/>
</dbReference>
<dbReference type="RefSeq" id="WP_189402180.1">
    <property type="nucleotide sequence ID" value="NZ_BMXA01000005.1"/>
</dbReference>
<keyword evidence="9 14" id="KW-0238">DNA-binding</keyword>
<reference evidence="17" key="1">
    <citation type="journal article" date="2014" name="Int. J. Syst. Evol. Microbiol.">
        <title>Complete genome sequence of Corynebacterium casei LMG S-19264T (=DSM 44701T), isolated from a smear-ripened cheese.</title>
        <authorList>
            <consortium name="US DOE Joint Genome Institute (JGI-PGF)"/>
            <person name="Walter F."/>
            <person name="Albersmeier A."/>
            <person name="Kalinowski J."/>
            <person name="Ruckert C."/>
        </authorList>
    </citation>
    <scope>NUCLEOTIDE SEQUENCE</scope>
    <source>
        <strain evidence="17">KCTC 12711</strain>
    </source>
</reference>
<evidence type="ECO:0000256" key="13">
    <source>
        <dbReference type="PROSITE-ProRule" id="PRU00169"/>
    </source>
</evidence>
<proteinExistence type="predicted"/>
<accession>A0A918RX80</accession>
<comment type="caution">
    <text evidence="17">The sequence shown here is derived from an EMBL/GenBank/DDBJ whole genome shotgun (WGS) entry which is preliminary data.</text>
</comment>
<evidence type="ECO:0000313" key="17">
    <source>
        <dbReference type="EMBL" id="GHA15967.1"/>
    </source>
</evidence>
<dbReference type="GO" id="GO:0000976">
    <property type="term" value="F:transcription cis-regulatory region binding"/>
    <property type="evidence" value="ECO:0007669"/>
    <property type="project" value="TreeGrafter"/>
</dbReference>
<evidence type="ECO:0000256" key="2">
    <source>
        <dbReference type="ARBA" id="ARBA00013332"/>
    </source>
</evidence>
<dbReference type="InterPro" id="IPR011006">
    <property type="entry name" value="CheY-like_superfamily"/>
</dbReference>
<keyword evidence="11" id="KW-0804">Transcription</keyword>
<dbReference type="NCBIfam" id="TIGR02154">
    <property type="entry name" value="PhoB"/>
    <property type="match status" value="1"/>
</dbReference>
<dbReference type="InterPro" id="IPR039420">
    <property type="entry name" value="WalR-like"/>
</dbReference>
<evidence type="ECO:0000313" key="18">
    <source>
        <dbReference type="Proteomes" id="UP000614811"/>
    </source>
</evidence>
<dbReference type="SMART" id="SM00862">
    <property type="entry name" value="Trans_reg_C"/>
    <property type="match status" value="1"/>
</dbReference>
<dbReference type="Gene3D" id="1.10.10.10">
    <property type="entry name" value="Winged helix-like DNA-binding domain superfamily/Winged helix DNA-binding domain"/>
    <property type="match status" value="1"/>
</dbReference>
<comment type="function">
    <text evidence="12">This protein is a positive regulator for the phosphate regulon. Transcription of this operon is positively regulated by PhoB and PhoR when phosphate is limited.</text>
</comment>
<dbReference type="Pfam" id="PF00486">
    <property type="entry name" value="Trans_reg_C"/>
    <property type="match status" value="1"/>
</dbReference>
<name>A0A918RX80_9GAMM</name>
<evidence type="ECO:0000256" key="11">
    <source>
        <dbReference type="ARBA" id="ARBA00023163"/>
    </source>
</evidence>
<dbReference type="GO" id="GO:0005829">
    <property type="term" value="C:cytosol"/>
    <property type="evidence" value="ECO:0007669"/>
    <property type="project" value="TreeGrafter"/>
</dbReference>
<dbReference type="Proteomes" id="UP000614811">
    <property type="component" value="Unassembled WGS sequence"/>
</dbReference>
<sequence>MSNIAVNPHILVVDDEAAIRDMVRMALEMDGFTVSDASNAHHASKVLEQEDIDLILLDWMMPGISGIDFAGRIRREGNTQVGIIMLTAKDDEDDMVRGLDVGADDYIKKPFSTKEMLSRINAVLRRLSSNQLSGDVVSAGKITIDSDQHRVLIDGENVDFSPTEFRLLHFLLTHPDRVFARDQLLDNVWGNQVYVEDRTVDVHIRRLRKVLEPHQCDNYINTVRGVGYRFSLPSH</sequence>
<dbReference type="InterPro" id="IPR011879">
    <property type="entry name" value="Sig_transdc_resp-reg_PhoB"/>
</dbReference>
<evidence type="ECO:0000256" key="7">
    <source>
        <dbReference type="ARBA" id="ARBA00023012"/>
    </source>
</evidence>
<comment type="subcellular location">
    <subcellularLocation>
        <location evidence="1">Cytoplasm</location>
    </subcellularLocation>
</comment>
<dbReference type="PROSITE" id="PS50110">
    <property type="entry name" value="RESPONSE_REGULATORY"/>
    <property type="match status" value="1"/>
</dbReference>
<evidence type="ECO:0000256" key="6">
    <source>
        <dbReference type="ARBA" id="ARBA00022592"/>
    </source>
</evidence>
<dbReference type="GO" id="GO:0000156">
    <property type="term" value="F:phosphorelay response regulator activity"/>
    <property type="evidence" value="ECO:0007669"/>
    <property type="project" value="InterPro"/>
</dbReference>
<protein>
    <recommendedName>
        <fullName evidence="2">Phosphate regulon transcriptional regulatory protein PhoB</fullName>
    </recommendedName>
</protein>
<keyword evidence="6" id="KW-0592">Phosphate transport</keyword>
<feature type="domain" description="OmpR/PhoB-type" evidence="16">
    <location>
        <begin position="134"/>
        <end position="232"/>
    </location>
</feature>
<evidence type="ECO:0000256" key="9">
    <source>
        <dbReference type="ARBA" id="ARBA00023125"/>
    </source>
</evidence>
<dbReference type="GO" id="GO:0006355">
    <property type="term" value="P:regulation of DNA-templated transcription"/>
    <property type="evidence" value="ECO:0007669"/>
    <property type="project" value="InterPro"/>
</dbReference>
<feature type="modified residue" description="4-aspartylphosphate" evidence="13">
    <location>
        <position position="58"/>
    </location>
</feature>
<organism evidence="17 18">
    <name type="scientific">Arenicella chitinivorans</name>
    <dbReference type="NCBI Taxonomy" id="1329800"/>
    <lineage>
        <taxon>Bacteria</taxon>
        <taxon>Pseudomonadati</taxon>
        <taxon>Pseudomonadota</taxon>
        <taxon>Gammaproteobacteria</taxon>
        <taxon>Arenicellales</taxon>
        <taxon>Arenicellaceae</taxon>
        <taxon>Arenicella</taxon>
    </lineage>
</organism>
<gene>
    <name evidence="17" type="primary">phoB</name>
    <name evidence="17" type="ORF">GCM10008090_27110</name>
</gene>
<evidence type="ECO:0000259" key="16">
    <source>
        <dbReference type="PROSITE" id="PS51755"/>
    </source>
</evidence>
<dbReference type="InterPro" id="IPR001867">
    <property type="entry name" value="OmpR/PhoB-type_DNA-bd"/>
</dbReference>
<evidence type="ECO:0000256" key="5">
    <source>
        <dbReference type="ARBA" id="ARBA00022553"/>
    </source>
</evidence>